<protein>
    <recommendedName>
        <fullName evidence="2">Polymerase beta nucleotidyltransferase domain-containing protein</fullName>
    </recommendedName>
</protein>
<reference evidence="3 4" key="1">
    <citation type="submission" date="2012-02" db="EMBL/GenBank/DDBJ databases">
        <title>Complete genome sequence of Phycisphaera mikurensis NBRC 102666.</title>
        <authorList>
            <person name="Ankai A."/>
            <person name="Hosoyama A."/>
            <person name="Terui Y."/>
            <person name="Sekine M."/>
            <person name="Fukai R."/>
            <person name="Kato Y."/>
            <person name="Nakamura S."/>
            <person name="Yamada-Narita S."/>
            <person name="Kawakoshi A."/>
            <person name="Fukunaga Y."/>
            <person name="Yamazaki S."/>
            <person name="Fujita N."/>
        </authorList>
    </citation>
    <scope>NUCLEOTIDE SEQUENCE [LARGE SCALE GENOMIC DNA]</scope>
    <source>
        <strain evidence="4">NBRC 102666 / KCTC 22515 / FYK2301M01</strain>
    </source>
</reference>
<gene>
    <name evidence="3" type="ordered locus">PSMK_01790</name>
</gene>
<sequence length="134" mass="14015">MIHGDRAEGGLAPRHWAIVREVLRGRPEVEAAALFGSRALGTPRPSSDLDLWVDGAGVDISTTASLAGAFEESHLPFFVDVVHLTEATDPGFAARVRETAWGIELDPPRQRAASGGGEGAGPAGVVPSGRVPER</sequence>
<evidence type="ECO:0000256" key="1">
    <source>
        <dbReference type="SAM" id="MobiDB-lite"/>
    </source>
</evidence>
<dbReference type="SUPFAM" id="SSF81301">
    <property type="entry name" value="Nucleotidyltransferase"/>
    <property type="match status" value="1"/>
</dbReference>
<feature type="domain" description="Polymerase beta nucleotidyltransferase" evidence="2">
    <location>
        <begin position="20"/>
        <end position="96"/>
    </location>
</feature>
<dbReference type="eggNOG" id="COG1708">
    <property type="taxonomic scope" value="Bacteria"/>
</dbReference>
<dbReference type="AlphaFoldDB" id="I0IAQ0"/>
<dbReference type="Proteomes" id="UP000007881">
    <property type="component" value="Chromosome"/>
</dbReference>
<proteinExistence type="predicted"/>
<dbReference type="Pfam" id="PF18765">
    <property type="entry name" value="Polbeta"/>
    <property type="match status" value="1"/>
</dbReference>
<keyword evidence="4" id="KW-1185">Reference proteome</keyword>
<dbReference type="InterPro" id="IPR043519">
    <property type="entry name" value="NT_sf"/>
</dbReference>
<dbReference type="CDD" id="cd05403">
    <property type="entry name" value="NT_KNTase_like"/>
    <property type="match status" value="1"/>
</dbReference>
<evidence type="ECO:0000259" key="2">
    <source>
        <dbReference type="Pfam" id="PF18765"/>
    </source>
</evidence>
<name>I0IAQ0_PHYMF</name>
<accession>I0IAQ0</accession>
<dbReference type="Gene3D" id="3.30.460.10">
    <property type="entry name" value="Beta Polymerase, domain 2"/>
    <property type="match status" value="1"/>
</dbReference>
<organism evidence="3 4">
    <name type="scientific">Phycisphaera mikurensis (strain NBRC 102666 / KCTC 22515 / FYK2301M01)</name>
    <dbReference type="NCBI Taxonomy" id="1142394"/>
    <lineage>
        <taxon>Bacteria</taxon>
        <taxon>Pseudomonadati</taxon>
        <taxon>Planctomycetota</taxon>
        <taxon>Phycisphaerae</taxon>
        <taxon>Phycisphaerales</taxon>
        <taxon>Phycisphaeraceae</taxon>
        <taxon>Phycisphaera</taxon>
    </lineage>
</organism>
<dbReference type="RefSeq" id="WP_014435558.1">
    <property type="nucleotide sequence ID" value="NC_017080.1"/>
</dbReference>
<evidence type="ECO:0000313" key="3">
    <source>
        <dbReference type="EMBL" id="BAM02338.1"/>
    </source>
</evidence>
<feature type="compositionally biased region" description="Low complexity" evidence="1">
    <location>
        <begin position="123"/>
        <end position="134"/>
    </location>
</feature>
<dbReference type="EMBL" id="AP012338">
    <property type="protein sequence ID" value="BAM02338.1"/>
    <property type="molecule type" value="Genomic_DNA"/>
</dbReference>
<feature type="region of interest" description="Disordered" evidence="1">
    <location>
        <begin position="104"/>
        <end position="134"/>
    </location>
</feature>
<dbReference type="KEGG" id="phm:PSMK_01790"/>
<dbReference type="STRING" id="1142394.PSMK_01790"/>
<evidence type="ECO:0000313" key="4">
    <source>
        <dbReference type="Proteomes" id="UP000007881"/>
    </source>
</evidence>
<dbReference type="HOGENOM" id="CLU_1894266_0_0_0"/>
<dbReference type="InterPro" id="IPR041633">
    <property type="entry name" value="Polbeta"/>
</dbReference>